<evidence type="ECO:0000313" key="3">
    <source>
        <dbReference type="Proteomes" id="UP001482620"/>
    </source>
</evidence>
<dbReference type="Proteomes" id="UP001482620">
    <property type="component" value="Unassembled WGS sequence"/>
</dbReference>
<gene>
    <name evidence="2" type="ORF">ILYODFUR_024920</name>
</gene>
<evidence type="ECO:0000313" key="2">
    <source>
        <dbReference type="EMBL" id="MEQ2241405.1"/>
    </source>
</evidence>
<keyword evidence="3" id="KW-1185">Reference proteome</keyword>
<dbReference type="EMBL" id="JAHRIQ010060925">
    <property type="protein sequence ID" value="MEQ2241405.1"/>
    <property type="molecule type" value="Genomic_DNA"/>
</dbReference>
<proteinExistence type="predicted"/>
<protein>
    <recommendedName>
        <fullName evidence="4">Secreted protein</fullName>
    </recommendedName>
</protein>
<feature type="signal peptide" evidence="1">
    <location>
        <begin position="1"/>
        <end position="17"/>
    </location>
</feature>
<reference evidence="2 3" key="1">
    <citation type="submission" date="2021-06" db="EMBL/GenBank/DDBJ databases">
        <authorList>
            <person name="Palmer J.M."/>
        </authorList>
    </citation>
    <scope>NUCLEOTIDE SEQUENCE [LARGE SCALE GENOMIC DNA]</scope>
    <source>
        <strain evidence="3">if_2019</strain>
        <tissue evidence="2">Muscle</tissue>
    </source>
</reference>
<accession>A0ABV0U896</accession>
<comment type="caution">
    <text evidence="2">The sequence shown here is derived from an EMBL/GenBank/DDBJ whole genome shotgun (WGS) entry which is preliminary data.</text>
</comment>
<name>A0ABV0U896_9TELE</name>
<sequence length="100" mass="11490">MLSFSCAIVIFPPLSYSLTFNILGTILTPDTHLMLGVDICCNDAQQDEYTIFIQPLGKRYTLDKLPVHYKATQRTHTKLTTMQHTLRPNENLEWPIKPNI</sequence>
<evidence type="ECO:0008006" key="4">
    <source>
        <dbReference type="Google" id="ProtNLM"/>
    </source>
</evidence>
<evidence type="ECO:0000256" key="1">
    <source>
        <dbReference type="SAM" id="SignalP"/>
    </source>
</evidence>
<feature type="chain" id="PRO_5045256190" description="Secreted protein" evidence="1">
    <location>
        <begin position="18"/>
        <end position="100"/>
    </location>
</feature>
<keyword evidence="1" id="KW-0732">Signal</keyword>
<organism evidence="2 3">
    <name type="scientific">Ilyodon furcidens</name>
    <name type="common">goldbreast splitfin</name>
    <dbReference type="NCBI Taxonomy" id="33524"/>
    <lineage>
        <taxon>Eukaryota</taxon>
        <taxon>Metazoa</taxon>
        <taxon>Chordata</taxon>
        <taxon>Craniata</taxon>
        <taxon>Vertebrata</taxon>
        <taxon>Euteleostomi</taxon>
        <taxon>Actinopterygii</taxon>
        <taxon>Neopterygii</taxon>
        <taxon>Teleostei</taxon>
        <taxon>Neoteleostei</taxon>
        <taxon>Acanthomorphata</taxon>
        <taxon>Ovalentaria</taxon>
        <taxon>Atherinomorphae</taxon>
        <taxon>Cyprinodontiformes</taxon>
        <taxon>Goodeidae</taxon>
        <taxon>Ilyodon</taxon>
    </lineage>
</organism>